<feature type="non-terminal residue" evidence="2">
    <location>
        <position position="153"/>
    </location>
</feature>
<dbReference type="Gene3D" id="3.40.50.150">
    <property type="entry name" value="Vaccinia Virus protein VP39"/>
    <property type="match status" value="1"/>
</dbReference>
<dbReference type="Pfam" id="PF13649">
    <property type="entry name" value="Methyltransf_25"/>
    <property type="match status" value="1"/>
</dbReference>
<dbReference type="InterPro" id="IPR029063">
    <property type="entry name" value="SAM-dependent_MTases_sf"/>
</dbReference>
<gene>
    <name evidence="2" type="ORF">MNBD_PLANCTO02-2338</name>
</gene>
<accession>A0A3B1DZ28</accession>
<evidence type="ECO:0000313" key="2">
    <source>
        <dbReference type="EMBL" id="VAX41598.1"/>
    </source>
</evidence>
<dbReference type="CDD" id="cd02440">
    <property type="entry name" value="AdoMet_MTases"/>
    <property type="match status" value="1"/>
</dbReference>
<evidence type="ECO:0000259" key="1">
    <source>
        <dbReference type="Pfam" id="PF13649"/>
    </source>
</evidence>
<proteinExistence type="predicted"/>
<dbReference type="InterPro" id="IPR041698">
    <property type="entry name" value="Methyltransf_25"/>
</dbReference>
<feature type="domain" description="Methyltransferase" evidence="1">
    <location>
        <begin position="60"/>
        <end position="153"/>
    </location>
</feature>
<organism evidence="2">
    <name type="scientific">hydrothermal vent metagenome</name>
    <dbReference type="NCBI Taxonomy" id="652676"/>
    <lineage>
        <taxon>unclassified sequences</taxon>
        <taxon>metagenomes</taxon>
        <taxon>ecological metagenomes</taxon>
    </lineage>
</organism>
<dbReference type="SUPFAM" id="SSF53335">
    <property type="entry name" value="S-adenosyl-L-methionine-dependent methyltransferases"/>
    <property type="match status" value="1"/>
</dbReference>
<reference evidence="2" key="1">
    <citation type="submission" date="2018-06" db="EMBL/GenBank/DDBJ databases">
        <authorList>
            <person name="Zhirakovskaya E."/>
        </authorList>
    </citation>
    <scope>NUCLEOTIDE SEQUENCE</scope>
</reference>
<dbReference type="AlphaFoldDB" id="A0A3B1DZ28"/>
<name>A0A3B1DZ28_9ZZZZ</name>
<protein>
    <recommendedName>
        <fullName evidence="1">Methyltransferase domain-containing protein</fullName>
    </recommendedName>
</protein>
<sequence length="153" mass="18142">MTTDSKTDRPKHPRWTPENIMRFWDYWSHRTDRDAWYFSYAQGPGILNFCKWYGLFQGDVLDYGFARGFFLDHLLKEKGVTVSGLEFSEDSTTRVNEIHKNKPHWKGAVKVGMLPSSLQKDKFDLVFCIEVIEHLLDEWVNDTFQELYRVTKP</sequence>
<dbReference type="EMBL" id="UOGL01000568">
    <property type="protein sequence ID" value="VAX41598.1"/>
    <property type="molecule type" value="Genomic_DNA"/>
</dbReference>